<reference evidence="1" key="1">
    <citation type="submission" date="2018-02" db="EMBL/GenBank/DDBJ databases">
        <title>Rhizophora mucronata_Transcriptome.</title>
        <authorList>
            <person name="Meera S.P."/>
            <person name="Sreeshan A."/>
            <person name="Augustine A."/>
        </authorList>
    </citation>
    <scope>NUCLEOTIDE SEQUENCE</scope>
    <source>
        <tissue evidence="1">Leaf</tissue>
    </source>
</reference>
<sequence>MIDLCPVKISLSDLFIGGVRRHLKQCVKLLLWSILVFSLHFYFNQNWKTKSKIKINFLGLYDFPE</sequence>
<organism evidence="1">
    <name type="scientific">Rhizophora mucronata</name>
    <name type="common">Asiatic mangrove</name>
    <dbReference type="NCBI Taxonomy" id="61149"/>
    <lineage>
        <taxon>Eukaryota</taxon>
        <taxon>Viridiplantae</taxon>
        <taxon>Streptophyta</taxon>
        <taxon>Embryophyta</taxon>
        <taxon>Tracheophyta</taxon>
        <taxon>Spermatophyta</taxon>
        <taxon>Magnoliopsida</taxon>
        <taxon>eudicotyledons</taxon>
        <taxon>Gunneridae</taxon>
        <taxon>Pentapetalae</taxon>
        <taxon>rosids</taxon>
        <taxon>fabids</taxon>
        <taxon>Malpighiales</taxon>
        <taxon>Rhizophoraceae</taxon>
        <taxon>Rhizophora</taxon>
    </lineage>
</organism>
<name>A0A2P2LJQ8_RHIMU</name>
<accession>A0A2P2LJQ8</accession>
<evidence type="ECO:0000313" key="1">
    <source>
        <dbReference type="EMBL" id="MBX18212.1"/>
    </source>
</evidence>
<dbReference type="EMBL" id="GGEC01037728">
    <property type="protein sequence ID" value="MBX18212.1"/>
    <property type="molecule type" value="Transcribed_RNA"/>
</dbReference>
<dbReference type="AlphaFoldDB" id="A0A2P2LJQ8"/>
<protein>
    <submittedName>
        <fullName evidence="1">Uncharacterized protein MANES_02G039200</fullName>
    </submittedName>
</protein>
<proteinExistence type="predicted"/>